<organism evidence="2 3">
    <name type="scientific">Citricoccus parietis</name>
    <dbReference type="NCBI Taxonomy" id="592307"/>
    <lineage>
        <taxon>Bacteria</taxon>
        <taxon>Bacillati</taxon>
        <taxon>Actinomycetota</taxon>
        <taxon>Actinomycetes</taxon>
        <taxon>Micrococcales</taxon>
        <taxon>Micrococcaceae</taxon>
        <taxon>Citricoccus</taxon>
    </lineage>
</organism>
<accession>A0ABV5FT60</accession>
<feature type="compositionally biased region" description="Gly residues" evidence="1">
    <location>
        <begin position="1"/>
        <end position="12"/>
    </location>
</feature>
<feature type="region of interest" description="Disordered" evidence="1">
    <location>
        <begin position="1"/>
        <end position="39"/>
    </location>
</feature>
<feature type="compositionally biased region" description="Basic residues" evidence="1">
    <location>
        <begin position="72"/>
        <end position="83"/>
    </location>
</feature>
<protein>
    <submittedName>
        <fullName evidence="2">Uncharacterized protein</fullName>
    </submittedName>
</protein>
<dbReference type="EMBL" id="JBHMFI010000001">
    <property type="protein sequence ID" value="MFB9069872.1"/>
    <property type="molecule type" value="Genomic_DNA"/>
</dbReference>
<sequence length="105" mass="11754">MGCRGHGGGIPGRPGPVDGDHVVGEVLSEAGADQDLPAPLLGDRRGMGVAGEFHGHGNFFLIGYIHHRTRRLRRSGRWRRRPRRCPDRSRRPPLRAPRCPRTRPR</sequence>
<evidence type="ECO:0000256" key="1">
    <source>
        <dbReference type="SAM" id="MobiDB-lite"/>
    </source>
</evidence>
<evidence type="ECO:0000313" key="2">
    <source>
        <dbReference type="EMBL" id="MFB9069872.1"/>
    </source>
</evidence>
<gene>
    <name evidence="2" type="ORF">ACFFX0_01125</name>
</gene>
<feature type="region of interest" description="Disordered" evidence="1">
    <location>
        <begin position="72"/>
        <end position="105"/>
    </location>
</feature>
<comment type="caution">
    <text evidence="2">The sequence shown here is derived from an EMBL/GenBank/DDBJ whole genome shotgun (WGS) entry which is preliminary data.</text>
</comment>
<reference evidence="2 3" key="1">
    <citation type="submission" date="2024-09" db="EMBL/GenBank/DDBJ databases">
        <authorList>
            <person name="Sun Q."/>
            <person name="Mori K."/>
        </authorList>
    </citation>
    <scope>NUCLEOTIDE SEQUENCE [LARGE SCALE GENOMIC DNA]</scope>
    <source>
        <strain evidence="2 3">CCM 7609</strain>
    </source>
</reference>
<proteinExistence type="predicted"/>
<dbReference type="Proteomes" id="UP001589575">
    <property type="component" value="Unassembled WGS sequence"/>
</dbReference>
<keyword evidence="3" id="KW-1185">Reference proteome</keyword>
<evidence type="ECO:0000313" key="3">
    <source>
        <dbReference type="Proteomes" id="UP001589575"/>
    </source>
</evidence>
<name>A0ABV5FT60_9MICC</name>